<keyword evidence="5" id="KW-0564">Palmitate</keyword>
<dbReference type="PANTHER" id="PTHR30429">
    <property type="entry name" value="D-METHIONINE-BINDING LIPOPROTEIN METQ"/>
    <property type="match status" value="1"/>
</dbReference>
<organism evidence="8 9">
    <name type="scientific">Basilea psittacipulmonis DSM 24701</name>
    <dbReference type="NCBI Taxonomy" id="1072685"/>
    <lineage>
        <taxon>Bacteria</taxon>
        <taxon>Pseudomonadati</taxon>
        <taxon>Pseudomonadota</taxon>
        <taxon>Betaproteobacteria</taxon>
        <taxon>Burkholderiales</taxon>
        <taxon>Alcaligenaceae</taxon>
        <taxon>Basilea</taxon>
    </lineage>
</organism>
<evidence type="ECO:0000256" key="6">
    <source>
        <dbReference type="ARBA" id="ARBA00023288"/>
    </source>
</evidence>
<comment type="subcellular location">
    <subcellularLocation>
        <location evidence="1">Membrane</location>
        <topology evidence="1">Lipid-anchor</topology>
    </subcellularLocation>
</comment>
<proteinExistence type="inferred from homology"/>
<reference evidence="8 9" key="1">
    <citation type="journal article" date="2014" name="BMC Genomics">
        <title>A genomic perspective on a new bacterial genus and species from the Alcaligenaceae family, Basilea psittacipulmonis.</title>
        <authorList>
            <person name="Whiteson K.L."/>
            <person name="Hernandez D."/>
            <person name="Lazarevic V."/>
            <person name="Gaia N."/>
            <person name="Farinelli L."/>
            <person name="Francois P."/>
            <person name="Pilo P."/>
            <person name="Frey J."/>
            <person name="Schrenzel J."/>
        </authorList>
    </citation>
    <scope>NUCLEOTIDE SEQUENCE [LARGE SCALE GENOMIC DNA]</scope>
    <source>
        <strain evidence="8 9">DSM 24701</strain>
    </source>
</reference>
<evidence type="ECO:0000256" key="7">
    <source>
        <dbReference type="SAM" id="SignalP"/>
    </source>
</evidence>
<gene>
    <name evidence="8" type="ORF">IX83_08590</name>
</gene>
<dbReference type="eggNOG" id="COG1464">
    <property type="taxonomic scope" value="Bacteria"/>
</dbReference>
<dbReference type="CDD" id="cd13597">
    <property type="entry name" value="PBP2_lipoprotein_Tp32"/>
    <property type="match status" value="1"/>
</dbReference>
<dbReference type="AlphaFoldDB" id="A0A077DJS8"/>
<feature type="signal peptide" evidence="7">
    <location>
        <begin position="1"/>
        <end position="21"/>
    </location>
</feature>
<keyword evidence="9" id="KW-1185">Reference proteome</keyword>
<accession>A0A077DJS8</accession>
<dbReference type="PIRSF" id="PIRSF002854">
    <property type="entry name" value="MetQ"/>
    <property type="match status" value="1"/>
</dbReference>
<dbReference type="STRING" id="1072685.IX83_08590"/>
<evidence type="ECO:0000256" key="1">
    <source>
        <dbReference type="ARBA" id="ARBA00004635"/>
    </source>
</evidence>
<dbReference type="Proteomes" id="UP000028945">
    <property type="component" value="Chromosome"/>
</dbReference>
<evidence type="ECO:0000256" key="3">
    <source>
        <dbReference type="ARBA" id="ARBA00022729"/>
    </source>
</evidence>
<dbReference type="InterPro" id="IPR004872">
    <property type="entry name" value="Lipoprotein_NlpA"/>
</dbReference>
<dbReference type="PANTHER" id="PTHR30429:SF0">
    <property type="entry name" value="METHIONINE-BINDING LIPOPROTEIN METQ"/>
    <property type="match status" value="1"/>
</dbReference>
<dbReference type="OrthoDB" id="9812878at2"/>
<dbReference type="Pfam" id="PF03180">
    <property type="entry name" value="Lipoprotein_9"/>
    <property type="match status" value="1"/>
</dbReference>
<protein>
    <submittedName>
        <fullName evidence="8">Methionine ABC transporter substrate-binding protein</fullName>
    </submittedName>
</protein>
<feature type="chain" id="PRO_5001717541" evidence="7">
    <location>
        <begin position="22"/>
        <end position="263"/>
    </location>
</feature>
<dbReference type="Gene3D" id="3.40.190.10">
    <property type="entry name" value="Periplasmic binding protein-like II"/>
    <property type="match status" value="2"/>
</dbReference>
<keyword evidence="4" id="KW-0472">Membrane</keyword>
<dbReference type="SUPFAM" id="SSF53850">
    <property type="entry name" value="Periplasmic binding protein-like II"/>
    <property type="match status" value="1"/>
</dbReference>
<comment type="similarity">
    <text evidence="2">Belongs to the NlpA lipoprotein family.</text>
</comment>
<dbReference type="HOGENOM" id="CLU_067080_0_0_4"/>
<dbReference type="EMBL" id="CP009238">
    <property type="protein sequence ID" value="AIL33348.1"/>
    <property type="molecule type" value="Genomic_DNA"/>
</dbReference>
<keyword evidence="3 7" id="KW-0732">Signal</keyword>
<evidence type="ECO:0000256" key="4">
    <source>
        <dbReference type="ARBA" id="ARBA00023136"/>
    </source>
</evidence>
<dbReference type="KEGG" id="bpsi:IX83_08590"/>
<evidence type="ECO:0000256" key="5">
    <source>
        <dbReference type="ARBA" id="ARBA00023139"/>
    </source>
</evidence>
<evidence type="ECO:0000313" key="8">
    <source>
        <dbReference type="EMBL" id="AIL33348.1"/>
    </source>
</evidence>
<keyword evidence="6" id="KW-0449">Lipoprotein</keyword>
<sequence length="263" mass="28242">MILNKFLAALGLVALVATAQAGETLVVGASPVPHAKILEHVKPALAAEGVDLDIRVYNDYILPNRAVEEGDIDANYFQHDPYLKTYNANNGTDIISVGGVHVEPMALYSSKVKRLEDLKEGAKIVVPSDPTNGGRALLLLQAHGLIKLKIATDLLATPRDIIDNPKKLSFTTADAPIVARLLPDVDLAVINSNFAMQAGLNPVTDSLLIEGSESPYVNIVATVPSKKDDPRIQKLMKALQSADTAKFIEETYQGAVVPVYKAQ</sequence>
<dbReference type="GO" id="GO:0016020">
    <property type="term" value="C:membrane"/>
    <property type="evidence" value="ECO:0007669"/>
    <property type="project" value="UniProtKB-SubCell"/>
</dbReference>
<name>A0A077DJS8_9BURK</name>
<evidence type="ECO:0000313" key="9">
    <source>
        <dbReference type="Proteomes" id="UP000028945"/>
    </source>
</evidence>
<dbReference type="RefSeq" id="WP_038501293.1">
    <property type="nucleotide sequence ID" value="NZ_AFWK01000099.1"/>
</dbReference>
<evidence type="ECO:0000256" key="2">
    <source>
        <dbReference type="ARBA" id="ARBA00008973"/>
    </source>
</evidence>